<evidence type="ECO:0000313" key="1">
    <source>
        <dbReference type="EMBL" id="TYJ51133.1"/>
    </source>
</evidence>
<name>A0A5D3AM91_9TREE</name>
<dbReference type="AlphaFoldDB" id="A0A5D3AM91"/>
<sequence>MVSPVPNTWSEGYGTAFINSITDGETAAYGTNTAFTDPLLPSLPYT</sequence>
<keyword evidence="2" id="KW-1185">Reference proteome</keyword>
<proteinExistence type="predicted"/>
<dbReference type="Proteomes" id="UP000322245">
    <property type="component" value="Unassembled WGS sequence"/>
</dbReference>
<dbReference type="EMBL" id="NIDF01000417">
    <property type="protein sequence ID" value="TYJ51133.1"/>
    <property type="molecule type" value="Genomic_DNA"/>
</dbReference>
<protein>
    <submittedName>
        <fullName evidence="1">Uncharacterized protein</fullName>
    </submittedName>
</protein>
<evidence type="ECO:0000313" key="2">
    <source>
        <dbReference type="Proteomes" id="UP000322245"/>
    </source>
</evidence>
<feature type="non-terminal residue" evidence="1">
    <location>
        <position position="46"/>
    </location>
</feature>
<reference evidence="1 2" key="1">
    <citation type="submission" date="2017-05" db="EMBL/GenBank/DDBJ databases">
        <title>The Genome Sequence of Tsuchiyaea wingfieldii DSM 27421.</title>
        <authorList>
            <person name="Cuomo C."/>
            <person name="Passer A."/>
            <person name="Billmyre B."/>
            <person name="Heitman J."/>
        </authorList>
    </citation>
    <scope>NUCLEOTIDE SEQUENCE [LARGE SCALE GENOMIC DNA]</scope>
    <source>
        <strain evidence="1 2">DSM 27421</strain>
    </source>
</reference>
<organism evidence="1 2">
    <name type="scientific">Cryptococcus floricola</name>
    <dbReference type="NCBI Taxonomy" id="2591691"/>
    <lineage>
        <taxon>Eukaryota</taxon>
        <taxon>Fungi</taxon>
        <taxon>Dikarya</taxon>
        <taxon>Basidiomycota</taxon>
        <taxon>Agaricomycotina</taxon>
        <taxon>Tremellomycetes</taxon>
        <taxon>Tremellales</taxon>
        <taxon>Cryptococcaceae</taxon>
        <taxon>Cryptococcus</taxon>
    </lineage>
</organism>
<gene>
    <name evidence="1" type="ORF">B9479_008312</name>
</gene>
<comment type="caution">
    <text evidence="1">The sequence shown here is derived from an EMBL/GenBank/DDBJ whole genome shotgun (WGS) entry which is preliminary data.</text>
</comment>
<accession>A0A5D3AM91</accession>